<keyword evidence="4" id="KW-1185">Reference proteome</keyword>
<proteinExistence type="predicted"/>
<evidence type="ECO:0000313" key="3">
    <source>
        <dbReference type="Proteomes" id="UP000520513"/>
    </source>
</evidence>
<protein>
    <recommendedName>
        <fullName evidence="5">DUF600 family protein</fullName>
    </recommendedName>
</protein>
<name>A0A7X1AJS5_9PSED</name>
<dbReference type="EMBL" id="JAAXCZ010000002">
    <property type="protein sequence ID" value="MBC2380059.1"/>
    <property type="molecule type" value="Genomic_DNA"/>
</dbReference>
<dbReference type="RefSeq" id="WP_185704464.1">
    <property type="nucleotide sequence ID" value="NZ_JAAXCY010000002.1"/>
</dbReference>
<dbReference type="AlphaFoldDB" id="A0A7X1AJS5"/>
<comment type="caution">
    <text evidence="2">The sequence shown here is derived from an EMBL/GenBank/DDBJ whole genome shotgun (WGS) entry which is preliminary data.</text>
</comment>
<organism evidence="2 3">
    <name type="scientific">Pseudomonas cremoris</name>
    <dbReference type="NCBI Taxonomy" id="2724178"/>
    <lineage>
        <taxon>Bacteria</taxon>
        <taxon>Pseudomonadati</taxon>
        <taxon>Pseudomonadota</taxon>
        <taxon>Gammaproteobacteria</taxon>
        <taxon>Pseudomonadales</taxon>
        <taxon>Pseudomonadaceae</taxon>
        <taxon>Pseudomonas</taxon>
    </lineage>
</organism>
<evidence type="ECO:0000313" key="2">
    <source>
        <dbReference type="EMBL" id="MBC2405642.1"/>
    </source>
</evidence>
<evidence type="ECO:0008006" key="5">
    <source>
        <dbReference type="Google" id="ProtNLM"/>
    </source>
</evidence>
<dbReference type="Proteomes" id="UP000520513">
    <property type="component" value="Unassembled WGS sequence"/>
</dbReference>
<dbReference type="Proteomes" id="UP000534677">
    <property type="component" value="Unassembled WGS sequence"/>
</dbReference>
<sequence>MSIEQQVELLSALTQIMHDSASGQYDEMRCEFEYEVYDGGWSVGSKFSFVRDGLFVSELLDDPEDEASSLVHTLHGLMTSHTGGDWKKFVLAIDPTGKVTTQFAYEASMGENKTLHEPDHQ</sequence>
<evidence type="ECO:0000313" key="1">
    <source>
        <dbReference type="EMBL" id="MBC2380059.1"/>
    </source>
</evidence>
<reference evidence="3 4" key="1">
    <citation type="submission" date="2020-04" db="EMBL/GenBank/DDBJ databases">
        <title>Pseudomonas crami sp. nov., a novel proteolytic bacterial species isolated from cream.</title>
        <authorList>
            <person name="Hofmann K."/>
            <person name="Woller A."/>
            <person name="Huptas C."/>
            <person name="Wenning M."/>
            <person name="Scherer S."/>
            <person name="Doll E.V."/>
        </authorList>
    </citation>
    <scope>NUCLEOTIDE SEQUENCE [LARGE SCALE GENOMIC DNA]</scope>
    <source>
        <strain evidence="1 4">WS 5096</strain>
        <strain evidence="2 3">WS 5106</strain>
    </source>
</reference>
<gene>
    <name evidence="1" type="ORF">HF209_03825</name>
    <name evidence="2" type="ORF">HF257_06475</name>
</gene>
<dbReference type="InterPro" id="IPR036170">
    <property type="entry name" value="YezG-like_sf"/>
</dbReference>
<accession>A0A7X1AJS5</accession>
<dbReference type="EMBL" id="JAAXCY010000002">
    <property type="protein sequence ID" value="MBC2405642.1"/>
    <property type="molecule type" value="Genomic_DNA"/>
</dbReference>
<dbReference type="SUPFAM" id="SSF160424">
    <property type="entry name" value="BH3703-like"/>
    <property type="match status" value="1"/>
</dbReference>
<evidence type="ECO:0000313" key="4">
    <source>
        <dbReference type="Proteomes" id="UP000534677"/>
    </source>
</evidence>